<dbReference type="SUPFAM" id="SSF55785">
    <property type="entry name" value="PYP-like sensor domain (PAS domain)"/>
    <property type="match status" value="1"/>
</dbReference>
<evidence type="ECO:0000256" key="7">
    <source>
        <dbReference type="SAM" id="Phobius"/>
    </source>
</evidence>
<dbReference type="Proteomes" id="UP000188273">
    <property type="component" value="Chromosome"/>
</dbReference>
<keyword evidence="4 9" id="KW-0808">Transferase</keyword>
<dbReference type="AlphaFoldDB" id="A0A1Q2HSY1"/>
<keyword evidence="3" id="KW-0597">Phosphoprotein</keyword>
<evidence type="ECO:0000313" key="10">
    <source>
        <dbReference type="Proteomes" id="UP000188273"/>
    </source>
</evidence>
<dbReference type="KEGG" id="pbu:L21SP3_02205"/>
<feature type="transmembrane region" description="Helical" evidence="7">
    <location>
        <begin position="35"/>
        <end position="57"/>
    </location>
</feature>
<sequence>MPHLFWHKNLDFCLNFGDFPNNCFGVLGLSFEEDWLLVSAIAGIMLLAGYFTALFYFRSKINNKHRTYLEAVKKSDNIFILWRPVRNHLGIIEDFKVSDLNKFTSKLLTGEEDIAELPLGEHNELRELIFESLVETVENKREFKSSYRLENLNKFLRLCTFKTQDGAAVSIGSDQTEAFNAKREKLKDVKQIEFICELSQMLAAAGTENYREVIRSVLRKITEYAGFERGMLFLIDKSGDSFSAEYQWAVEKAEVELDDFSSIPAQSIPMFVEVLKEKGSIFISSLDDISEESGGERTFLKKKLAESSLFTGIFENEELTGFITLDSINYPPKFNQNLLRVLRVTGEVLNNTVKRISATFRQFSEENRFKKLFQNMPSGFALYRTEYNDGEFEDFYLIEANQQFENLCIKPAYRDSRIGVLCPEERDWIDNYRVAAEEGSKIFFEAFSETSDRYFEITAASPEEGFLATIVSDRTEKVRSKKELEMRIDFEKSLSDSLENIAKLNNDNIDYMLKDLFRSLCSYTGADRCTLEYRKSDELFSDIYSYEHVHGQLTLSSTNFVEMPESLTPKFEDNILNLQNVSLNDQEREYLNKFCETKPENSICFRSFVGSGVCSVFLSKNDSSDWGENCESMLKICSEPLVNALVRIYAENSIKENEEFFREIFEQAPAGILMLNFDREILSVNRNCLSILEVKNESEITGDFFEKYIAIPEDRLEDIRNHKATDFITKTQHSEEAAESSGQSEKTLKVRVTPQKNASESILKRAYIVIIDDITESIKDREKIEQANIELRQTNEDLKQFAYVTSHDLQEPVRTITCYLDLLDSELEEKDVNGEAKEYLKFARNGSLKIYSVINDLLQFSKAGFKDLNLEQANLKELAEEAAGDLKGLIDETEAEISIDDLPTLKCDRLQIYRVFMNLISNAVRFNKAGQKPKVEIYAESIDGIWRICVKDNGIGIEESMRKEIFTIFKRLHEKPEARGTGVGLAICKKIIDRHRGAIWVESELGKGSTFCFTFPS</sequence>
<evidence type="ECO:0000256" key="1">
    <source>
        <dbReference type="ARBA" id="ARBA00000085"/>
    </source>
</evidence>
<evidence type="ECO:0000313" key="9">
    <source>
        <dbReference type="EMBL" id="AQQ10373.1"/>
    </source>
</evidence>
<evidence type="ECO:0000259" key="8">
    <source>
        <dbReference type="PROSITE" id="PS50109"/>
    </source>
</evidence>
<dbReference type="InterPro" id="IPR004358">
    <property type="entry name" value="Sig_transdc_His_kin-like_C"/>
</dbReference>
<dbReference type="Gene3D" id="3.30.450.40">
    <property type="match status" value="1"/>
</dbReference>
<dbReference type="Pfam" id="PF00512">
    <property type="entry name" value="HisKA"/>
    <property type="match status" value="1"/>
</dbReference>
<dbReference type="InterPro" id="IPR036890">
    <property type="entry name" value="HATPase_C_sf"/>
</dbReference>
<dbReference type="InterPro" id="IPR035965">
    <property type="entry name" value="PAS-like_dom_sf"/>
</dbReference>
<dbReference type="InterPro" id="IPR003594">
    <property type="entry name" value="HATPase_dom"/>
</dbReference>
<dbReference type="PANTHER" id="PTHR43304">
    <property type="entry name" value="PHYTOCHROME-LIKE PROTEIN CPH1"/>
    <property type="match status" value="1"/>
</dbReference>
<dbReference type="Pfam" id="PF02518">
    <property type="entry name" value="HATPase_c"/>
    <property type="match status" value="1"/>
</dbReference>
<dbReference type="SMART" id="SM00388">
    <property type="entry name" value="HisKA"/>
    <property type="match status" value="1"/>
</dbReference>
<dbReference type="FunFam" id="3.30.565.10:FF:000006">
    <property type="entry name" value="Sensor histidine kinase WalK"/>
    <property type="match status" value="1"/>
</dbReference>
<keyword evidence="7" id="KW-0472">Membrane</keyword>
<keyword evidence="10" id="KW-1185">Reference proteome</keyword>
<dbReference type="EC" id="2.7.13.3" evidence="2"/>
<reference evidence="10" key="1">
    <citation type="submission" date="2017-02" db="EMBL/GenBank/DDBJ databases">
        <title>Comparative genomics and description of representatives of a novel lineage of planctomycetes thriving in anoxic sediments.</title>
        <authorList>
            <person name="Spring S."/>
            <person name="Bunk B."/>
            <person name="Sproer C."/>
            <person name="Klenk H.-P."/>
        </authorList>
    </citation>
    <scope>NUCLEOTIDE SEQUENCE [LARGE SCALE GENOMIC DNA]</scope>
    <source>
        <strain evidence="10">L21-RPul-D3</strain>
    </source>
</reference>
<accession>A0A1Q2HSY1</accession>
<dbReference type="CDD" id="cd00082">
    <property type="entry name" value="HisKA"/>
    <property type="match status" value="1"/>
</dbReference>
<gene>
    <name evidence="9" type="primary">cph1_4</name>
    <name evidence="9" type="ORF">L21SP3_02205</name>
</gene>
<dbReference type="PROSITE" id="PS50109">
    <property type="entry name" value="HIS_KIN"/>
    <property type="match status" value="1"/>
</dbReference>
<dbReference type="EMBL" id="CP019633">
    <property type="protein sequence ID" value="AQQ10373.1"/>
    <property type="molecule type" value="Genomic_DNA"/>
</dbReference>
<dbReference type="STRING" id="1940790.L21SP3_02205"/>
<dbReference type="InterPro" id="IPR052162">
    <property type="entry name" value="Sensor_kinase/Photoreceptor"/>
</dbReference>
<dbReference type="InterPro" id="IPR036097">
    <property type="entry name" value="HisK_dim/P_sf"/>
</dbReference>
<dbReference type="Gene3D" id="3.30.565.10">
    <property type="entry name" value="Histidine kinase-like ATPase, C-terminal domain"/>
    <property type="match status" value="1"/>
</dbReference>
<name>A0A1Q2HSY1_9BACT</name>
<keyword evidence="7" id="KW-1133">Transmembrane helix</keyword>
<dbReference type="PRINTS" id="PR00344">
    <property type="entry name" value="BCTRLSENSOR"/>
</dbReference>
<keyword evidence="5" id="KW-0418">Kinase</keyword>
<evidence type="ECO:0000256" key="2">
    <source>
        <dbReference type="ARBA" id="ARBA00012438"/>
    </source>
</evidence>
<feature type="domain" description="Histidine kinase" evidence="8">
    <location>
        <begin position="804"/>
        <end position="1017"/>
    </location>
</feature>
<dbReference type="SUPFAM" id="SSF47384">
    <property type="entry name" value="Homodimeric domain of signal transducing histidine kinase"/>
    <property type="match status" value="1"/>
</dbReference>
<dbReference type="InterPro" id="IPR003661">
    <property type="entry name" value="HisK_dim/P_dom"/>
</dbReference>
<dbReference type="SUPFAM" id="SSF55781">
    <property type="entry name" value="GAF domain-like"/>
    <property type="match status" value="1"/>
</dbReference>
<dbReference type="PANTHER" id="PTHR43304:SF1">
    <property type="entry name" value="PAC DOMAIN-CONTAINING PROTEIN"/>
    <property type="match status" value="1"/>
</dbReference>
<dbReference type="SMART" id="SM00091">
    <property type="entry name" value="PAS"/>
    <property type="match status" value="1"/>
</dbReference>
<proteinExistence type="predicted"/>
<dbReference type="NCBIfam" id="TIGR00229">
    <property type="entry name" value="sensory_box"/>
    <property type="match status" value="1"/>
</dbReference>
<evidence type="ECO:0000256" key="3">
    <source>
        <dbReference type="ARBA" id="ARBA00022553"/>
    </source>
</evidence>
<feature type="region of interest" description="Disordered" evidence="6">
    <location>
        <begin position="730"/>
        <end position="751"/>
    </location>
</feature>
<evidence type="ECO:0000256" key="5">
    <source>
        <dbReference type="ARBA" id="ARBA00022777"/>
    </source>
</evidence>
<dbReference type="SMART" id="SM00387">
    <property type="entry name" value="HATPase_c"/>
    <property type="match status" value="1"/>
</dbReference>
<dbReference type="InterPro" id="IPR029016">
    <property type="entry name" value="GAF-like_dom_sf"/>
</dbReference>
<comment type="catalytic activity">
    <reaction evidence="1">
        <text>ATP + protein L-histidine = ADP + protein N-phospho-L-histidine.</text>
        <dbReference type="EC" id="2.7.13.3"/>
    </reaction>
</comment>
<keyword evidence="7" id="KW-0812">Transmembrane</keyword>
<dbReference type="SUPFAM" id="SSF55874">
    <property type="entry name" value="ATPase domain of HSP90 chaperone/DNA topoisomerase II/histidine kinase"/>
    <property type="match status" value="1"/>
</dbReference>
<dbReference type="GO" id="GO:0000155">
    <property type="term" value="F:phosphorelay sensor kinase activity"/>
    <property type="evidence" value="ECO:0007669"/>
    <property type="project" value="InterPro"/>
</dbReference>
<dbReference type="OrthoDB" id="231918at2"/>
<dbReference type="InterPro" id="IPR005467">
    <property type="entry name" value="His_kinase_dom"/>
</dbReference>
<dbReference type="InterPro" id="IPR000014">
    <property type="entry name" value="PAS"/>
</dbReference>
<dbReference type="RefSeq" id="WP_077541521.1">
    <property type="nucleotide sequence ID" value="NZ_CP019633.1"/>
</dbReference>
<protein>
    <recommendedName>
        <fullName evidence="2">histidine kinase</fullName>
        <ecNumber evidence="2">2.7.13.3</ecNumber>
    </recommendedName>
</protein>
<dbReference type="Gene3D" id="3.30.450.20">
    <property type="entry name" value="PAS domain"/>
    <property type="match status" value="2"/>
</dbReference>
<dbReference type="Pfam" id="PF13188">
    <property type="entry name" value="PAS_8"/>
    <property type="match status" value="1"/>
</dbReference>
<evidence type="ECO:0000256" key="6">
    <source>
        <dbReference type="SAM" id="MobiDB-lite"/>
    </source>
</evidence>
<evidence type="ECO:0000256" key="4">
    <source>
        <dbReference type="ARBA" id="ARBA00022679"/>
    </source>
</evidence>
<dbReference type="Gene3D" id="1.10.287.130">
    <property type="match status" value="1"/>
</dbReference>
<organism evidence="9 10">
    <name type="scientific">Sedimentisphaera cyanobacteriorum</name>
    <dbReference type="NCBI Taxonomy" id="1940790"/>
    <lineage>
        <taxon>Bacteria</taxon>
        <taxon>Pseudomonadati</taxon>
        <taxon>Planctomycetota</taxon>
        <taxon>Phycisphaerae</taxon>
        <taxon>Sedimentisphaerales</taxon>
        <taxon>Sedimentisphaeraceae</taxon>
        <taxon>Sedimentisphaera</taxon>
    </lineage>
</organism>